<protein>
    <submittedName>
        <fullName evidence="3">Uncharacterized protein</fullName>
    </submittedName>
</protein>
<accession>B9M1Q9</accession>
<feature type="chain" id="PRO_5002888586" evidence="2">
    <location>
        <begin position="23"/>
        <end position="94"/>
    </location>
</feature>
<dbReference type="RefSeq" id="WP_012645934.1">
    <property type="nucleotide sequence ID" value="NC_011979.1"/>
</dbReference>
<proteinExistence type="predicted"/>
<dbReference type="Proteomes" id="UP000007721">
    <property type="component" value="Chromosome"/>
</dbReference>
<evidence type="ECO:0000256" key="2">
    <source>
        <dbReference type="SAM" id="SignalP"/>
    </source>
</evidence>
<organism evidence="3 4">
    <name type="scientific">Geotalea daltonii (strain DSM 22248 / JCM 15807 / FRC-32)</name>
    <name type="common">Geobacter daltonii</name>
    <dbReference type="NCBI Taxonomy" id="316067"/>
    <lineage>
        <taxon>Bacteria</taxon>
        <taxon>Pseudomonadati</taxon>
        <taxon>Thermodesulfobacteriota</taxon>
        <taxon>Desulfuromonadia</taxon>
        <taxon>Geobacterales</taxon>
        <taxon>Geobacteraceae</taxon>
        <taxon>Geotalea</taxon>
    </lineage>
</organism>
<evidence type="ECO:0000313" key="4">
    <source>
        <dbReference type="Proteomes" id="UP000007721"/>
    </source>
</evidence>
<reference evidence="3 4" key="1">
    <citation type="submission" date="2009-01" db="EMBL/GenBank/DDBJ databases">
        <title>Complete sequence of Geobacter sp. FRC-32.</title>
        <authorList>
            <consortium name="US DOE Joint Genome Institute"/>
            <person name="Lucas S."/>
            <person name="Copeland A."/>
            <person name="Lapidus A."/>
            <person name="Glavina del Rio T."/>
            <person name="Dalin E."/>
            <person name="Tice H."/>
            <person name="Bruce D."/>
            <person name="Goodwin L."/>
            <person name="Pitluck S."/>
            <person name="Saunders E."/>
            <person name="Brettin T."/>
            <person name="Detter J.C."/>
            <person name="Han C."/>
            <person name="Larimer F."/>
            <person name="Land M."/>
            <person name="Hauser L."/>
            <person name="Kyrpides N."/>
            <person name="Ovchinnikova G."/>
            <person name="Kostka J."/>
            <person name="Richardson P."/>
        </authorList>
    </citation>
    <scope>NUCLEOTIDE SEQUENCE [LARGE SCALE GENOMIC DNA]</scope>
    <source>
        <strain evidence="4">DSM 22248 / JCM 15807 / FRC-32</strain>
    </source>
</reference>
<name>B9M1Q9_GEODF</name>
<dbReference type="STRING" id="316067.Geob_0843"/>
<dbReference type="KEGG" id="geo:Geob_0843"/>
<keyword evidence="4" id="KW-1185">Reference proteome</keyword>
<gene>
    <name evidence="3" type="ordered locus">Geob_0843</name>
</gene>
<evidence type="ECO:0000313" key="3">
    <source>
        <dbReference type="EMBL" id="ACM19205.1"/>
    </source>
</evidence>
<sequence>MRKMTVMIMSTFLLAVAGPAFPAEMTKGQKDECLLASKNCASQVDSIQKKIKKLNAEIKKGDKVYSPEELKKLETKLTEANDLLDTMLGLKGGN</sequence>
<dbReference type="HOGENOM" id="CLU_174771_2_0_7"/>
<dbReference type="AlphaFoldDB" id="B9M1Q9"/>
<evidence type="ECO:0000256" key="1">
    <source>
        <dbReference type="SAM" id="Coils"/>
    </source>
</evidence>
<feature type="coiled-coil region" evidence="1">
    <location>
        <begin position="37"/>
        <end position="90"/>
    </location>
</feature>
<dbReference type="EMBL" id="CP001390">
    <property type="protein sequence ID" value="ACM19205.1"/>
    <property type="molecule type" value="Genomic_DNA"/>
</dbReference>
<keyword evidence="1" id="KW-0175">Coiled coil</keyword>
<keyword evidence="2" id="KW-0732">Signal</keyword>
<dbReference type="OrthoDB" id="5398628at2"/>
<feature type="signal peptide" evidence="2">
    <location>
        <begin position="1"/>
        <end position="22"/>
    </location>
</feature>